<dbReference type="GO" id="GO:1990116">
    <property type="term" value="P:ribosome-associated ubiquitin-dependent protein catabolic process"/>
    <property type="evidence" value="ECO:0007669"/>
    <property type="project" value="TreeGrafter"/>
</dbReference>
<dbReference type="InterPro" id="IPR021846">
    <property type="entry name" value="NFACT-C"/>
</dbReference>
<dbReference type="WBParaSite" id="MBELARI_LOCUS15850">
    <property type="protein sequence ID" value="MBELARI_LOCUS15850"/>
    <property type="gene ID" value="MBELARI_LOCUS15850"/>
</dbReference>
<dbReference type="PANTHER" id="PTHR15239">
    <property type="entry name" value="NUCLEAR EXPORT MEDIATOR FACTOR NEMF"/>
    <property type="match status" value="1"/>
</dbReference>
<dbReference type="GO" id="GO:1990112">
    <property type="term" value="C:RQC complex"/>
    <property type="evidence" value="ECO:0007669"/>
    <property type="project" value="TreeGrafter"/>
</dbReference>
<comment type="subcellular location">
    <subcellularLocation>
        <location evidence="1">Cytoplasm</location>
    </subcellularLocation>
</comment>
<evidence type="ECO:0000256" key="5">
    <source>
        <dbReference type="SAM" id="Coils"/>
    </source>
</evidence>
<feature type="compositionally biased region" description="Basic and acidic residues" evidence="6">
    <location>
        <begin position="486"/>
        <end position="510"/>
    </location>
</feature>
<dbReference type="PANTHER" id="PTHR15239:SF6">
    <property type="entry name" value="RIBOSOME QUALITY CONTROL COMPLEX SUBUNIT NEMF"/>
    <property type="match status" value="1"/>
</dbReference>
<name>A0AAF3EPL1_9BILA</name>
<evidence type="ECO:0000313" key="10">
    <source>
        <dbReference type="WBParaSite" id="MBELARI_LOCUS15850"/>
    </source>
</evidence>
<evidence type="ECO:0008006" key="11">
    <source>
        <dbReference type="Google" id="ProtNLM"/>
    </source>
</evidence>
<evidence type="ECO:0000259" key="7">
    <source>
        <dbReference type="Pfam" id="PF05670"/>
    </source>
</evidence>
<feature type="domain" description="NFACT protein C-terminal" evidence="8">
    <location>
        <begin position="535"/>
        <end position="625"/>
    </location>
</feature>
<dbReference type="GO" id="GO:0005737">
    <property type="term" value="C:cytoplasm"/>
    <property type="evidence" value="ECO:0007669"/>
    <property type="project" value="UniProtKB-SubCell"/>
</dbReference>
<protein>
    <recommendedName>
        <fullName evidence="11">NFACT RNA-binding domain-containing protein</fullName>
    </recommendedName>
</protein>
<feature type="coiled-coil region" evidence="5">
    <location>
        <begin position="113"/>
        <end position="140"/>
    </location>
</feature>
<evidence type="ECO:0000256" key="3">
    <source>
        <dbReference type="ARBA" id="ARBA00022490"/>
    </source>
</evidence>
<evidence type="ECO:0000256" key="4">
    <source>
        <dbReference type="ARBA" id="ARBA00023054"/>
    </source>
</evidence>
<dbReference type="GO" id="GO:0043023">
    <property type="term" value="F:ribosomal large subunit binding"/>
    <property type="evidence" value="ECO:0007669"/>
    <property type="project" value="TreeGrafter"/>
</dbReference>
<evidence type="ECO:0000256" key="1">
    <source>
        <dbReference type="ARBA" id="ARBA00004496"/>
    </source>
</evidence>
<organism evidence="9 10">
    <name type="scientific">Mesorhabditis belari</name>
    <dbReference type="NCBI Taxonomy" id="2138241"/>
    <lineage>
        <taxon>Eukaryota</taxon>
        <taxon>Metazoa</taxon>
        <taxon>Ecdysozoa</taxon>
        <taxon>Nematoda</taxon>
        <taxon>Chromadorea</taxon>
        <taxon>Rhabditida</taxon>
        <taxon>Rhabditina</taxon>
        <taxon>Rhabditomorpha</taxon>
        <taxon>Rhabditoidea</taxon>
        <taxon>Rhabditidae</taxon>
        <taxon>Mesorhabditinae</taxon>
        <taxon>Mesorhabditis</taxon>
    </lineage>
</organism>
<feature type="domain" description="NFACT RNA-binding" evidence="7">
    <location>
        <begin position="276"/>
        <end position="373"/>
    </location>
</feature>
<evidence type="ECO:0000313" key="9">
    <source>
        <dbReference type="Proteomes" id="UP000887575"/>
    </source>
</evidence>
<dbReference type="InterPro" id="IPR051608">
    <property type="entry name" value="RQC_Subunit_NEMF"/>
</dbReference>
<feature type="region of interest" description="Disordered" evidence="6">
    <location>
        <begin position="442"/>
        <end position="523"/>
    </location>
</feature>
<dbReference type="Pfam" id="PF11923">
    <property type="entry name" value="NFACT-C"/>
    <property type="match status" value="1"/>
</dbReference>
<dbReference type="AlphaFoldDB" id="A0AAF3EPL1"/>
<sequence length="632" mass="71980">MIEHVLLLHGFPAKAQFEINVKVDDVTILQIYNALETGKKIFEGIQTNASTGILTYKKEQRADGKFVETFEDYHPYIFQQALQLPHHSYPSFSAAVDEFYAKQETQKLEQKALNIEKEAIKKLNNVKKDQKARILALEEAKRQQEIMGERIVLNESLIERALMVMRTMIASRSDWSAIEQLWKQAVQSGDETATRIVKLELESNQFVMRLGDPFNEEEPLVDVKIDSALNAYQNSRKYFVDKKAADNAQAKAKDTIDLVRIKTDVVKSRKQFWFEKFVWFISSEDYIVIAGRDAQQNEMVVKRYLRPVVIRNKNVNNEIPPKTLIEAAQLAICYSGAWDSKVISNAWWVHHDQVTRTAPTGEYLPSGSFMIRGKKNFLSPSQLQFPDVNVPINTLNLADTQEEYSILEIGAKANRPAQLVPPETRKYLEDKHQVEDLTTKLKREQAAAARQKKKQKLIKKKYADQDEEEREQRMQILGSRGQPKNVPEKKEEQPVVEQKPRKETKRDPMRKNPSQEGGDEGVTDENVVMLDDAVEENVQTLTGRPLEEDTLLFALPVVAPYNTLTTYKYKVKLTPGTGKRGKAVKSALELFMRTTAAAPREVALMKALIGDDSASRNVPGKVKVSAPQLHAK</sequence>
<dbReference type="Proteomes" id="UP000887575">
    <property type="component" value="Unassembled WGS sequence"/>
</dbReference>
<dbReference type="Pfam" id="PF05670">
    <property type="entry name" value="NFACT-R_1"/>
    <property type="match status" value="1"/>
</dbReference>
<reference evidence="10" key="1">
    <citation type="submission" date="2024-02" db="UniProtKB">
        <authorList>
            <consortium name="WormBaseParasite"/>
        </authorList>
    </citation>
    <scope>IDENTIFICATION</scope>
</reference>
<keyword evidence="4 5" id="KW-0175">Coiled coil</keyword>
<feature type="compositionally biased region" description="Basic residues" evidence="6">
    <location>
        <begin position="450"/>
        <end position="460"/>
    </location>
</feature>
<evidence type="ECO:0000256" key="2">
    <source>
        <dbReference type="ARBA" id="ARBA00008318"/>
    </source>
</evidence>
<comment type="similarity">
    <text evidence="2">Belongs to the NEMF family.</text>
</comment>
<proteinExistence type="inferred from homology"/>
<dbReference type="GO" id="GO:0072344">
    <property type="term" value="P:rescue of stalled ribosome"/>
    <property type="evidence" value="ECO:0007669"/>
    <property type="project" value="TreeGrafter"/>
</dbReference>
<evidence type="ECO:0000259" key="8">
    <source>
        <dbReference type="Pfam" id="PF11923"/>
    </source>
</evidence>
<evidence type="ECO:0000256" key="6">
    <source>
        <dbReference type="SAM" id="MobiDB-lite"/>
    </source>
</evidence>
<dbReference type="GO" id="GO:0000049">
    <property type="term" value="F:tRNA binding"/>
    <property type="evidence" value="ECO:0007669"/>
    <property type="project" value="TreeGrafter"/>
</dbReference>
<keyword evidence="9" id="KW-1185">Reference proteome</keyword>
<keyword evidence="3" id="KW-0963">Cytoplasm</keyword>
<accession>A0AAF3EPL1</accession>
<dbReference type="InterPro" id="IPR008532">
    <property type="entry name" value="NFACT_RNA-bd"/>
</dbReference>